<feature type="non-terminal residue" evidence="2">
    <location>
        <position position="99"/>
    </location>
</feature>
<proteinExistence type="predicted"/>
<reference evidence="2" key="1">
    <citation type="journal article" date="2020" name="Fungal Divers.">
        <title>Resolving the Mortierellaceae phylogeny through synthesis of multi-gene phylogenetics and phylogenomics.</title>
        <authorList>
            <person name="Vandepol N."/>
            <person name="Liber J."/>
            <person name="Desiro A."/>
            <person name="Na H."/>
            <person name="Kennedy M."/>
            <person name="Barry K."/>
            <person name="Grigoriev I.V."/>
            <person name="Miller A.N."/>
            <person name="O'Donnell K."/>
            <person name="Stajich J.E."/>
            <person name="Bonito G."/>
        </authorList>
    </citation>
    <scope>NUCLEOTIDE SEQUENCE</scope>
    <source>
        <strain evidence="2">KOD1015</strain>
    </source>
</reference>
<dbReference type="EMBL" id="JAABOA010001875">
    <property type="protein sequence ID" value="KAF9580743.1"/>
    <property type="molecule type" value="Genomic_DNA"/>
</dbReference>
<protein>
    <submittedName>
        <fullName evidence="2">Uncharacterized protein</fullName>
    </submittedName>
</protein>
<dbReference type="AlphaFoldDB" id="A0A9P6FRZ9"/>
<accession>A0A9P6FRZ9</accession>
<sequence length="99" mass="11035">MARVLSETRQPIVSVASPISTITYLHKDEDSAPPAQPQPQSSELKKTISKKTSSLHNYSSAPTKQPKTLHEHAKRNQRRIVEGRSGKGGALSFMYRHQI</sequence>
<keyword evidence="3" id="KW-1185">Reference proteome</keyword>
<dbReference type="Proteomes" id="UP000780801">
    <property type="component" value="Unassembled WGS sequence"/>
</dbReference>
<evidence type="ECO:0000313" key="3">
    <source>
        <dbReference type="Proteomes" id="UP000780801"/>
    </source>
</evidence>
<comment type="caution">
    <text evidence="2">The sequence shown here is derived from an EMBL/GenBank/DDBJ whole genome shotgun (WGS) entry which is preliminary data.</text>
</comment>
<gene>
    <name evidence="2" type="ORF">BGW38_002481</name>
</gene>
<name>A0A9P6FRZ9_9FUNG</name>
<feature type="compositionally biased region" description="Polar residues" evidence="1">
    <location>
        <begin position="56"/>
        <end position="66"/>
    </location>
</feature>
<evidence type="ECO:0000256" key="1">
    <source>
        <dbReference type="SAM" id="MobiDB-lite"/>
    </source>
</evidence>
<feature type="region of interest" description="Disordered" evidence="1">
    <location>
        <begin position="27"/>
        <end position="87"/>
    </location>
</feature>
<organism evidence="2 3">
    <name type="scientific">Lunasporangiospora selenospora</name>
    <dbReference type="NCBI Taxonomy" id="979761"/>
    <lineage>
        <taxon>Eukaryota</taxon>
        <taxon>Fungi</taxon>
        <taxon>Fungi incertae sedis</taxon>
        <taxon>Mucoromycota</taxon>
        <taxon>Mortierellomycotina</taxon>
        <taxon>Mortierellomycetes</taxon>
        <taxon>Mortierellales</taxon>
        <taxon>Mortierellaceae</taxon>
        <taxon>Lunasporangiospora</taxon>
    </lineage>
</organism>
<evidence type="ECO:0000313" key="2">
    <source>
        <dbReference type="EMBL" id="KAF9580743.1"/>
    </source>
</evidence>